<feature type="compositionally biased region" description="Acidic residues" evidence="1">
    <location>
        <begin position="242"/>
        <end position="255"/>
    </location>
</feature>
<dbReference type="Pfam" id="PF19119">
    <property type="entry name" value="DUF5803"/>
    <property type="match status" value="1"/>
</dbReference>
<keyword evidence="4" id="KW-1185">Reference proteome</keyword>
<gene>
    <name evidence="3" type="ORF">EGD98_05985</name>
</gene>
<dbReference type="PROSITE" id="PS51257">
    <property type="entry name" value="PROKAR_LIPOPROTEIN"/>
    <property type="match status" value="1"/>
</dbReference>
<feature type="region of interest" description="Disordered" evidence="1">
    <location>
        <begin position="240"/>
        <end position="263"/>
    </location>
</feature>
<keyword evidence="2" id="KW-0472">Membrane</keyword>
<accession>A0A8J8CC96</accession>
<sequence>MQRRHLALLSVLALVALAGCTGLFGPEEVDEGKLNENATYDWETETNASITLNRTSYRAVYDIPNNSSYTIYNRDDLGREEGVPVRALRFRFDNGTVISAANSSLTARQTGRSTVIDLPNNSSGQVAYTAERMGKSFATPVYTNGYTYAVTLPPGRRVGIPLLSQATPGNYETDTNEATNRMTVTWSEPVDQRAIRVRFYLERDLYIFGGLALVAIVIGSVGTVYYWRQLQEVRRRRQEAGIDLEEEYEDDDFGDDGPPPGMR</sequence>
<dbReference type="Proteomes" id="UP000783863">
    <property type="component" value="Unassembled WGS sequence"/>
</dbReference>
<keyword evidence="2" id="KW-1133">Transmembrane helix</keyword>
<evidence type="ECO:0000313" key="3">
    <source>
        <dbReference type="EMBL" id="MBX0303220.1"/>
    </source>
</evidence>
<evidence type="ECO:0000313" key="4">
    <source>
        <dbReference type="Proteomes" id="UP000783863"/>
    </source>
</evidence>
<reference evidence="3" key="1">
    <citation type="submission" date="2021-06" db="EMBL/GenBank/DDBJ databases">
        <title>Halomicroarcula sp. F24A a new haloarchaeum isolated from saline soil.</title>
        <authorList>
            <person name="Duran-Viseras A."/>
            <person name="Sanchez-Porro C."/>
            <person name="Ventosa A."/>
        </authorList>
    </citation>
    <scope>NUCLEOTIDE SEQUENCE</scope>
    <source>
        <strain evidence="3">F24A</strain>
    </source>
</reference>
<feature type="transmembrane region" description="Helical" evidence="2">
    <location>
        <begin position="205"/>
        <end position="227"/>
    </location>
</feature>
<comment type="caution">
    <text evidence="3">The sequence shown here is derived from an EMBL/GenBank/DDBJ whole genome shotgun (WGS) entry which is preliminary data.</text>
</comment>
<name>A0A8J8CC96_9EURY</name>
<organism evidence="3 4">
    <name type="scientific">Haloarcula salinisoli</name>
    <dbReference type="NCBI Taxonomy" id="2487746"/>
    <lineage>
        <taxon>Archaea</taxon>
        <taxon>Methanobacteriati</taxon>
        <taxon>Methanobacteriota</taxon>
        <taxon>Stenosarchaea group</taxon>
        <taxon>Halobacteria</taxon>
        <taxon>Halobacteriales</taxon>
        <taxon>Haloarculaceae</taxon>
        <taxon>Haloarcula</taxon>
    </lineage>
</organism>
<evidence type="ECO:0000256" key="1">
    <source>
        <dbReference type="SAM" id="MobiDB-lite"/>
    </source>
</evidence>
<keyword evidence="2" id="KW-0812">Transmembrane</keyword>
<protein>
    <submittedName>
        <fullName evidence="3">Uncharacterized protein</fullName>
    </submittedName>
</protein>
<dbReference type="AlphaFoldDB" id="A0A8J8CC96"/>
<proteinExistence type="predicted"/>
<dbReference type="EMBL" id="RKLQ01000001">
    <property type="protein sequence ID" value="MBX0303220.1"/>
    <property type="molecule type" value="Genomic_DNA"/>
</dbReference>
<dbReference type="RefSeq" id="WP_220587436.1">
    <property type="nucleotide sequence ID" value="NZ_RKLQ01000001.1"/>
</dbReference>
<evidence type="ECO:0000256" key="2">
    <source>
        <dbReference type="SAM" id="Phobius"/>
    </source>
</evidence>
<dbReference type="InterPro" id="IPR043826">
    <property type="entry name" value="DUF5803"/>
</dbReference>